<keyword evidence="3" id="KW-1185">Reference proteome</keyword>
<dbReference type="PATRIC" id="fig|1346791.3.peg.2304"/>
<accession>T0K5L1</accession>
<reference evidence="2 3" key="1">
    <citation type="journal article" date="2013" name="Genome Announc.">
        <title>Draft Genome Sequence of Sphingobium ummariense Strain RL-3, a Hexachlorocyclohexane-Degrading Bacterium.</title>
        <authorList>
            <person name="Kohli P."/>
            <person name="Dua A."/>
            <person name="Sangwan N."/>
            <person name="Oldach P."/>
            <person name="Khurana J.P."/>
            <person name="Lal R."/>
        </authorList>
    </citation>
    <scope>NUCLEOTIDE SEQUENCE [LARGE SCALE GENOMIC DNA]</scope>
    <source>
        <strain evidence="2 3">RL-3</strain>
    </source>
</reference>
<organism evidence="2 3">
    <name type="scientific">Sphingobium ummariense RL-3</name>
    <dbReference type="NCBI Taxonomy" id="1346791"/>
    <lineage>
        <taxon>Bacteria</taxon>
        <taxon>Pseudomonadati</taxon>
        <taxon>Pseudomonadota</taxon>
        <taxon>Alphaproteobacteria</taxon>
        <taxon>Sphingomonadales</taxon>
        <taxon>Sphingomonadaceae</taxon>
        <taxon>Sphingobium</taxon>
    </lineage>
</organism>
<dbReference type="STRING" id="1346791.M529_11970"/>
<dbReference type="NCBIfam" id="TIGR01644">
    <property type="entry name" value="phage_P2_V"/>
    <property type="match status" value="1"/>
</dbReference>
<protein>
    <submittedName>
        <fullName evidence="2">Baseplate assembly protein</fullName>
    </submittedName>
</protein>
<sequence length="186" mass="19435">MSFARMMEPLAGRIRMMVGRAVLAAIDDGKTLQTLQIELAADETQDGVEHFQPYGLSYHPKPGAEAIALSVGGSRSHAVVLAVADRRYRLIGLQEGEVALYDDQEQKVLLGRDGIVIASPLGVTVQTDGDFTVDAQGNVSIKAGGEALVDGSSILLGEGASLDAARKTDTVNSTQITGGSGKVKIA</sequence>
<evidence type="ECO:0000313" key="2">
    <source>
        <dbReference type="EMBL" id="EQB31959.1"/>
    </source>
</evidence>
<dbReference type="OrthoDB" id="7364815at2"/>
<feature type="domain" description="Bacteriophage Mu Gp45 N-terminal" evidence="1">
    <location>
        <begin position="20"/>
        <end position="87"/>
    </location>
</feature>
<comment type="caution">
    <text evidence="2">The sequence shown here is derived from an EMBL/GenBank/DDBJ whole genome shotgun (WGS) entry which is preliminary data.</text>
</comment>
<dbReference type="InterPro" id="IPR013046">
    <property type="entry name" value="GpV/Gp45"/>
</dbReference>
<dbReference type="eggNOG" id="COG4384">
    <property type="taxonomic scope" value="Bacteria"/>
</dbReference>
<proteinExistence type="predicted"/>
<dbReference type="InterPro" id="IPR014462">
    <property type="entry name" value="Phage_Mu_Gp45"/>
</dbReference>
<gene>
    <name evidence="2" type="ORF">M529_11970</name>
</gene>
<dbReference type="EMBL" id="AUWY01000081">
    <property type="protein sequence ID" value="EQB31959.1"/>
    <property type="molecule type" value="Genomic_DNA"/>
</dbReference>
<dbReference type="Pfam" id="PF06890">
    <property type="entry name" value="Phage_Mu_Gp45"/>
    <property type="match status" value="1"/>
</dbReference>
<name>T0K5L1_9SPHN</name>
<evidence type="ECO:0000313" key="3">
    <source>
        <dbReference type="Proteomes" id="UP000015523"/>
    </source>
</evidence>
<dbReference type="AlphaFoldDB" id="T0K5L1"/>
<dbReference type="InterPro" id="IPR053861">
    <property type="entry name" value="Phage_Mu_Gp45_N"/>
</dbReference>
<dbReference type="Proteomes" id="UP000015523">
    <property type="component" value="Unassembled WGS sequence"/>
</dbReference>
<dbReference type="PIRSF" id="PIRSF012337">
    <property type="entry name" value="gp45"/>
    <property type="match status" value="1"/>
</dbReference>
<dbReference type="RefSeq" id="WP_021318193.1">
    <property type="nucleotide sequence ID" value="NZ_AUWY01000081.1"/>
</dbReference>
<evidence type="ECO:0000259" key="1">
    <source>
        <dbReference type="Pfam" id="PF06890"/>
    </source>
</evidence>